<proteinExistence type="predicted"/>
<dbReference type="InterPro" id="IPR001002">
    <property type="entry name" value="Chitin-bd_1"/>
</dbReference>
<dbReference type="Gene3D" id="3.30.60.10">
    <property type="entry name" value="Endochitinase-like"/>
    <property type="match status" value="1"/>
</dbReference>
<keyword evidence="2" id="KW-1015">Disulfide bond</keyword>
<name>A0AAE0X1M6_9PEZI</name>
<protein>
    <recommendedName>
        <fullName evidence="3">Chitin-binding type-1 domain-containing protein</fullName>
    </recommendedName>
</protein>
<keyword evidence="5" id="KW-1185">Reference proteome</keyword>
<dbReference type="EMBL" id="JAULSO010000005">
    <property type="protein sequence ID" value="KAK3682884.1"/>
    <property type="molecule type" value="Genomic_DNA"/>
</dbReference>
<evidence type="ECO:0000313" key="5">
    <source>
        <dbReference type="Proteomes" id="UP001270362"/>
    </source>
</evidence>
<gene>
    <name evidence="4" type="ORF">B0T22DRAFT_494504</name>
</gene>
<organism evidence="4 5">
    <name type="scientific">Podospora appendiculata</name>
    <dbReference type="NCBI Taxonomy" id="314037"/>
    <lineage>
        <taxon>Eukaryota</taxon>
        <taxon>Fungi</taxon>
        <taxon>Dikarya</taxon>
        <taxon>Ascomycota</taxon>
        <taxon>Pezizomycotina</taxon>
        <taxon>Sordariomycetes</taxon>
        <taxon>Sordariomycetidae</taxon>
        <taxon>Sordariales</taxon>
        <taxon>Podosporaceae</taxon>
        <taxon>Podospora</taxon>
    </lineage>
</organism>
<comment type="caution">
    <text evidence="2">Lacks conserved residue(s) required for the propagation of feature annotation.</text>
</comment>
<feature type="disulfide bond" evidence="2">
    <location>
        <begin position="157"/>
        <end position="171"/>
    </location>
</feature>
<feature type="domain" description="Chitin-binding type-1" evidence="3">
    <location>
        <begin position="138"/>
        <end position="183"/>
    </location>
</feature>
<evidence type="ECO:0000259" key="3">
    <source>
        <dbReference type="PROSITE" id="PS50941"/>
    </source>
</evidence>
<evidence type="ECO:0000256" key="2">
    <source>
        <dbReference type="PROSITE-ProRule" id="PRU00261"/>
    </source>
</evidence>
<dbReference type="AlphaFoldDB" id="A0AAE0X1M6"/>
<dbReference type="SUPFAM" id="SSF57016">
    <property type="entry name" value="Plant lectins/antimicrobial peptides"/>
    <property type="match status" value="1"/>
</dbReference>
<evidence type="ECO:0000256" key="1">
    <source>
        <dbReference type="ARBA" id="ARBA00022669"/>
    </source>
</evidence>
<dbReference type="Proteomes" id="UP001270362">
    <property type="component" value="Unassembled WGS sequence"/>
</dbReference>
<comment type="caution">
    <text evidence="4">The sequence shown here is derived from an EMBL/GenBank/DDBJ whole genome shotgun (WGS) entry which is preliminary data.</text>
</comment>
<reference evidence="4" key="1">
    <citation type="journal article" date="2023" name="Mol. Phylogenet. Evol.">
        <title>Genome-scale phylogeny and comparative genomics of the fungal order Sordariales.</title>
        <authorList>
            <person name="Hensen N."/>
            <person name="Bonometti L."/>
            <person name="Westerberg I."/>
            <person name="Brannstrom I.O."/>
            <person name="Guillou S."/>
            <person name="Cros-Aarteil S."/>
            <person name="Calhoun S."/>
            <person name="Haridas S."/>
            <person name="Kuo A."/>
            <person name="Mondo S."/>
            <person name="Pangilinan J."/>
            <person name="Riley R."/>
            <person name="LaButti K."/>
            <person name="Andreopoulos B."/>
            <person name="Lipzen A."/>
            <person name="Chen C."/>
            <person name="Yan M."/>
            <person name="Daum C."/>
            <person name="Ng V."/>
            <person name="Clum A."/>
            <person name="Steindorff A."/>
            <person name="Ohm R.A."/>
            <person name="Martin F."/>
            <person name="Silar P."/>
            <person name="Natvig D.O."/>
            <person name="Lalanne C."/>
            <person name="Gautier V."/>
            <person name="Ament-Velasquez S.L."/>
            <person name="Kruys A."/>
            <person name="Hutchinson M.I."/>
            <person name="Powell A.J."/>
            <person name="Barry K."/>
            <person name="Miller A.N."/>
            <person name="Grigoriev I.V."/>
            <person name="Debuchy R."/>
            <person name="Gladieux P."/>
            <person name="Hiltunen Thoren M."/>
            <person name="Johannesson H."/>
        </authorList>
    </citation>
    <scope>NUCLEOTIDE SEQUENCE</scope>
    <source>
        <strain evidence="4">CBS 314.62</strain>
    </source>
</reference>
<dbReference type="PROSITE" id="PS50941">
    <property type="entry name" value="CHIT_BIND_I_2"/>
    <property type="match status" value="1"/>
</dbReference>
<dbReference type="InterPro" id="IPR036861">
    <property type="entry name" value="Endochitinase-like_sf"/>
</dbReference>
<dbReference type="GO" id="GO:0008061">
    <property type="term" value="F:chitin binding"/>
    <property type="evidence" value="ECO:0007669"/>
    <property type="project" value="UniProtKB-UniRule"/>
</dbReference>
<reference evidence="4" key="2">
    <citation type="submission" date="2023-06" db="EMBL/GenBank/DDBJ databases">
        <authorList>
            <consortium name="Lawrence Berkeley National Laboratory"/>
            <person name="Haridas S."/>
            <person name="Hensen N."/>
            <person name="Bonometti L."/>
            <person name="Westerberg I."/>
            <person name="Brannstrom I.O."/>
            <person name="Guillou S."/>
            <person name="Cros-Aarteil S."/>
            <person name="Calhoun S."/>
            <person name="Kuo A."/>
            <person name="Mondo S."/>
            <person name="Pangilinan J."/>
            <person name="Riley R."/>
            <person name="Labutti K."/>
            <person name="Andreopoulos B."/>
            <person name="Lipzen A."/>
            <person name="Chen C."/>
            <person name="Yanf M."/>
            <person name="Daum C."/>
            <person name="Ng V."/>
            <person name="Clum A."/>
            <person name="Steindorff A."/>
            <person name="Ohm R."/>
            <person name="Martin F."/>
            <person name="Silar P."/>
            <person name="Natvig D."/>
            <person name="Lalanne C."/>
            <person name="Gautier V."/>
            <person name="Ament-Velasquez S.L."/>
            <person name="Kruys A."/>
            <person name="Hutchinson M.I."/>
            <person name="Powell A.J."/>
            <person name="Barry K."/>
            <person name="Miller A.N."/>
            <person name="Grigoriev I.V."/>
            <person name="Debuchy R."/>
            <person name="Gladieux P."/>
            <person name="Thoren M.H."/>
            <person name="Johannesson H."/>
        </authorList>
    </citation>
    <scope>NUCLEOTIDE SEQUENCE</scope>
    <source>
        <strain evidence="4">CBS 314.62</strain>
    </source>
</reference>
<dbReference type="Pfam" id="PF00187">
    <property type="entry name" value="Chitin_bind_1"/>
    <property type="match status" value="1"/>
</dbReference>
<accession>A0AAE0X1M6</accession>
<keyword evidence="1 2" id="KW-0147">Chitin-binding</keyword>
<evidence type="ECO:0000313" key="4">
    <source>
        <dbReference type="EMBL" id="KAK3682884.1"/>
    </source>
</evidence>
<sequence>MEPMEAGIIYNRPQLSPGQVNCRRYDWTDATVNYYTCMQLALRWEITIEKFYILNPDVDKNCKTIKPDTMYCLGGFIEPVRAYDGLCGPKHNNATCLGMSQDKPRLKDLHVYLHREDCRPGTCFEGHCEGADVYSIDGASCGQNHGGLKCGGKWGDCCNFDGKCGTGPNFCDKGKCESGNCSFAGAPGRIAGDPGGVPWLEGTTPDGTCGPANHGYTCSVWRGPCCSKDGLCGAEAKHCGDGCQANVFLNLKSDLLNLEDILFSIHRIFFNYLALCSDDFPHGF</sequence>